<proteinExistence type="predicted"/>
<sequence>MAMDTPLDIQLPDGRHIHLTPEQALDFVAWLAPHMPDLPEALATWLAQQHPPSFDLPPLEPYCVVERSPLDGRYHITDYGLDLP</sequence>
<dbReference type="InParanoid" id="D6TCT9"/>
<keyword evidence="2" id="KW-1185">Reference proteome</keyword>
<name>D6TCT9_KTERA</name>
<comment type="caution">
    <text evidence="1">The sequence shown here is derived from an EMBL/GenBank/DDBJ whole genome shotgun (WGS) entry which is preliminary data.</text>
</comment>
<dbReference type="RefSeq" id="WP_007904031.1">
    <property type="nucleotide sequence ID" value="NZ_ADVG01000001.1"/>
</dbReference>
<dbReference type="EMBL" id="ADVG01000001">
    <property type="protein sequence ID" value="EFH88203.1"/>
    <property type="molecule type" value="Genomic_DNA"/>
</dbReference>
<evidence type="ECO:0000313" key="2">
    <source>
        <dbReference type="Proteomes" id="UP000004508"/>
    </source>
</evidence>
<organism evidence="1 2">
    <name type="scientific">Ktedonobacter racemifer DSM 44963</name>
    <dbReference type="NCBI Taxonomy" id="485913"/>
    <lineage>
        <taxon>Bacteria</taxon>
        <taxon>Bacillati</taxon>
        <taxon>Chloroflexota</taxon>
        <taxon>Ktedonobacteria</taxon>
        <taxon>Ktedonobacterales</taxon>
        <taxon>Ktedonobacteraceae</taxon>
        <taxon>Ktedonobacter</taxon>
    </lineage>
</organism>
<dbReference type="Proteomes" id="UP000004508">
    <property type="component" value="Unassembled WGS sequence"/>
</dbReference>
<reference evidence="1 2" key="1">
    <citation type="journal article" date="2011" name="Stand. Genomic Sci.">
        <title>Non-contiguous finished genome sequence and contextual data of the filamentous soil bacterium Ktedonobacter racemifer type strain (SOSP1-21).</title>
        <authorList>
            <person name="Chang Y.J."/>
            <person name="Land M."/>
            <person name="Hauser L."/>
            <person name="Chertkov O."/>
            <person name="Del Rio T.G."/>
            <person name="Nolan M."/>
            <person name="Copeland A."/>
            <person name="Tice H."/>
            <person name="Cheng J.F."/>
            <person name="Lucas S."/>
            <person name="Han C."/>
            <person name="Goodwin L."/>
            <person name="Pitluck S."/>
            <person name="Ivanova N."/>
            <person name="Ovchinikova G."/>
            <person name="Pati A."/>
            <person name="Chen A."/>
            <person name="Palaniappan K."/>
            <person name="Mavromatis K."/>
            <person name="Liolios K."/>
            <person name="Brettin T."/>
            <person name="Fiebig A."/>
            <person name="Rohde M."/>
            <person name="Abt B."/>
            <person name="Goker M."/>
            <person name="Detter J.C."/>
            <person name="Woyke T."/>
            <person name="Bristow J."/>
            <person name="Eisen J.A."/>
            <person name="Markowitz V."/>
            <person name="Hugenholtz P."/>
            <person name="Kyrpides N.C."/>
            <person name="Klenk H.P."/>
            <person name="Lapidus A."/>
        </authorList>
    </citation>
    <scope>NUCLEOTIDE SEQUENCE [LARGE SCALE GENOMIC DNA]</scope>
    <source>
        <strain evidence="2">DSM 44963</strain>
    </source>
</reference>
<protein>
    <submittedName>
        <fullName evidence="1">Uncharacterized protein</fullName>
    </submittedName>
</protein>
<dbReference type="AlphaFoldDB" id="D6TCT9"/>
<gene>
    <name evidence="1" type="ORF">Krac_9616</name>
</gene>
<evidence type="ECO:0000313" key="1">
    <source>
        <dbReference type="EMBL" id="EFH88203.1"/>
    </source>
</evidence>
<accession>D6TCT9</accession>